<protein>
    <submittedName>
        <fullName evidence="1">Phage SPP1 structural protein, putative</fullName>
    </submittedName>
</protein>
<gene>
    <name evidence="1" type="ORF">BOVATA_049960</name>
</gene>
<evidence type="ECO:0000313" key="1">
    <source>
        <dbReference type="EMBL" id="GBE63503.1"/>
    </source>
</evidence>
<evidence type="ECO:0000313" key="2">
    <source>
        <dbReference type="Proteomes" id="UP000236319"/>
    </source>
</evidence>
<keyword evidence="2" id="KW-1185">Reference proteome</keyword>
<dbReference type="VEuPathDB" id="PiroplasmaDB:BOVATA_049960"/>
<dbReference type="RefSeq" id="XP_028869746.1">
    <property type="nucleotide sequence ID" value="XM_029013913.1"/>
</dbReference>
<name>A0A2H6KKI3_9APIC</name>
<dbReference type="Proteomes" id="UP000236319">
    <property type="component" value="Unassembled WGS sequence"/>
</dbReference>
<organism evidence="1 2">
    <name type="scientific">Babesia ovata</name>
    <dbReference type="NCBI Taxonomy" id="189622"/>
    <lineage>
        <taxon>Eukaryota</taxon>
        <taxon>Sar</taxon>
        <taxon>Alveolata</taxon>
        <taxon>Apicomplexa</taxon>
        <taxon>Aconoidasida</taxon>
        <taxon>Piroplasmida</taxon>
        <taxon>Babesiidae</taxon>
        <taxon>Babesia</taxon>
    </lineage>
</organism>
<dbReference type="EMBL" id="BDSA01000062">
    <property type="protein sequence ID" value="GBE63503.1"/>
    <property type="molecule type" value="Genomic_DNA"/>
</dbReference>
<reference evidence="1 2" key="1">
    <citation type="journal article" date="2017" name="BMC Genomics">
        <title>Whole-genome assembly of Babesia ovata and comparative genomics between closely related pathogens.</title>
        <authorList>
            <person name="Yamagishi J."/>
            <person name="Asada M."/>
            <person name="Hakimi H."/>
            <person name="Tanaka T.Q."/>
            <person name="Sugimoto C."/>
            <person name="Kawazu S."/>
        </authorList>
    </citation>
    <scope>NUCLEOTIDE SEQUENCE [LARGE SCALE GENOMIC DNA]</scope>
    <source>
        <strain evidence="1 2">Miyake</strain>
    </source>
</reference>
<dbReference type="GeneID" id="39877273"/>
<sequence length="362" mass="39653">MTQIDPKNSNSNDGNISILKEKFEKVKSDIDLIGTEVDGEVADLSTWKTEADKVVKEAKRKGHSALAASVDAKRELPQLCKTLSENRRVRWYGDSGIENFKGKITPTISGCLTNLKDIDFAGGRVIKLGTLSTKGHVGEWLKNNLQSSSGLNGAFKSLGQDNESILQSIFNVLKVENIVNGQRDVTFFKALDEDIHNAIKDIINLKNLSDPMQSLRTELNGDGLHRAVSGITVKVKDLTDQVNQQAESSLIDGYFDGIWNALDDLCSGVQNLVETTGNGGIKKDGVNPRLNELEKGLQTTKLRDSKNGLHDIHAHLGQLQIRIAEVTKADASTKVADIIAELEGLPELLNRKRSDAEGTWMI</sequence>
<accession>A0A2H6KKI3</accession>
<proteinExistence type="predicted"/>
<comment type="caution">
    <text evidence="1">The sequence shown here is derived from an EMBL/GenBank/DDBJ whole genome shotgun (WGS) entry which is preliminary data.</text>
</comment>
<dbReference type="AlphaFoldDB" id="A0A2H6KKI3"/>